<feature type="signal peptide" evidence="14">
    <location>
        <begin position="1"/>
        <end position="26"/>
    </location>
</feature>
<keyword evidence="5 13" id="KW-0479">Metal-binding</keyword>
<dbReference type="GO" id="GO:0005737">
    <property type="term" value="C:cytoplasm"/>
    <property type="evidence" value="ECO:0007669"/>
    <property type="project" value="TreeGrafter"/>
</dbReference>
<feature type="transmembrane region" description="Helical" evidence="16">
    <location>
        <begin position="600"/>
        <end position="621"/>
    </location>
</feature>
<keyword evidence="6 14" id="KW-0732">Signal</keyword>
<dbReference type="GO" id="GO:0004222">
    <property type="term" value="F:metalloendopeptidase activity"/>
    <property type="evidence" value="ECO:0007669"/>
    <property type="project" value="UniProtKB-UniRule"/>
</dbReference>
<dbReference type="Gene3D" id="3.90.132.10">
    <property type="entry name" value="Leishmanolysin , domain 2"/>
    <property type="match status" value="1"/>
</dbReference>
<dbReference type="EC" id="3.4.24.-" evidence="14"/>
<dbReference type="EMBL" id="JBCEZU010000145">
    <property type="protein sequence ID" value="KAK9524834.1"/>
    <property type="molecule type" value="Genomic_DNA"/>
</dbReference>
<evidence type="ECO:0000256" key="5">
    <source>
        <dbReference type="ARBA" id="ARBA00022723"/>
    </source>
</evidence>
<evidence type="ECO:0000256" key="1">
    <source>
        <dbReference type="ARBA" id="ARBA00004479"/>
    </source>
</evidence>
<feature type="chain" id="PRO_5043108488" description="Leishmanolysin-like peptidase" evidence="14">
    <location>
        <begin position="27"/>
        <end position="642"/>
    </location>
</feature>
<feature type="binding site" evidence="13">
    <location>
        <position position="289"/>
    </location>
    <ligand>
        <name>Zn(2+)</name>
        <dbReference type="ChEBI" id="CHEBI:29105"/>
        <note>catalytic</note>
    </ligand>
</feature>
<feature type="binding site" evidence="13">
    <location>
        <position position="293"/>
    </location>
    <ligand>
        <name>Zn(2+)</name>
        <dbReference type="ChEBI" id="CHEBI:29105"/>
        <note>catalytic</note>
    </ligand>
</feature>
<proteinExistence type="inferred from homology"/>
<keyword evidence="3 14" id="KW-0645">Protease</keyword>
<dbReference type="GO" id="GO:0046872">
    <property type="term" value="F:metal ion binding"/>
    <property type="evidence" value="ECO:0007669"/>
    <property type="project" value="UniProtKB-KW"/>
</dbReference>
<dbReference type="GO" id="GO:0007155">
    <property type="term" value="P:cell adhesion"/>
    <property type="evidence" value="ECO:0007669"/>
    <property type="project" value="InterPro"/>
</dbReference>
<name>A0AAW1EQG9_ZOAVI</name>
<dbReference type="InterPro" id="IPR001577">
    <property type="entry name" value="Peptidase_M8"/>
</dbReference>
<evidence type="ECO:0000313" key="17">
    <source>
        <dbReference type="EMBL" id="KAK9524834.1"/>
    </source>
</evidence>
<evidence type="ECO:0000256" key="15">
    <source>
        <dbReference type="SAM" id="MobiDB-lite"/>
    </source>
</evidence>
<dbReference type="AlphaFoldDB" id="A0AAW1EQG9"/>
<evidence type="ECO:0000313" key="18">
    <source>
        <dbReference type="Proteomes" id="UP001488805"/>
    </source>
</evidence>
<evidence type="ECO:0000256" key="4">
    <source>
        <dbReference type="ARBA" id="ARBA00022692"/>
    </source>
</evidence>
<sequence length="642" mass="70096">MVLPPSQRLWVGMLVVVVVELPGALQKCIFDEVQAQARVVRAAPLHPDSPPAEPRLRAQDGQEPPLSSGQQTSHPGREASPLRGPSVTRGRRLRTMAPPTPASPQPIRIQTWIPVESNGLSEAEKARLEAAVEEAVRMVSSLLSVNRGPGPLLLSRDINKYCKFLWKNSSTANYNRCGRANNNYRAETCLDVTIPDDHLAGCDVYPEADSPRRTELRPEGAGLPDTDFLLYLHVQATDKCRAEPHVSAYAVHCQTDPYGRPLAGVVVICRDRLTETTYSHQATVQTVIHELFHALGFSKELFNTWRDCSSTSQVGAGCSPRGSVTHSDASGQMRIYTPSVISALQRHLGSTDPELGGPLENLDVPPGRVSSHWESRVLQGSVMAAVLGDPTTVRIDPVTLAALQDTGWYTVDLSRAQSLVWGDGEGAMFGSLSACQNKSSSFFCTGSGFGCHYLHLHKGECQTDPHLEGCRVYKPLQNGSECWKEENGREEDWSEEVFGFHSRCFFSSLTRQNWTQLLLPSSSVEGRCYRHRCTGPNRYQIQVSGSEWVDCPAGGTIQINGYQGLVRCPDRRLCLYADVTPPPDDVGTFPASITRHPAELTAASALGITAVVCLLAAAVVSSRKCGLCRVRVHSAPQDPTDP</sequence>
<keyword evidence="7 14" id="KW-0378">Hydrolase</keyword>
<dbReference type="Proteomes" id="UP001488805">
    <property type="component" value="Unassembled WGS sequence"/>
</dbReference>
<feature type="region of interest" description="Disordered" evidence="15">
    <location>
        <begin position="43"/>
        <end position="106"/>
    </location>
</feature>
<comment type="cofactor">
    <cofactor evidence="13 14">
        <name>Zn(2+)</name>
        <dbReference type="ChEBI" id="CHEBI:29105"/>
    </cofactor>
    <text evidence="13 14">Binds 1 zinc ion per subunit.</text>
</comment>
<comment type="similarity">
    <text evidence="2 14">Belongs to the peptidase M8 family.</text>
</comment>
<evidence type="ECO:0000256" key="12">
    <source>
        <dbReference type="PIRSR" id="PIRSR601577-1"/>
    </source>
</evidence>
<keyword evidence="11 16" id="KW-0472">Membrane</keyword>
<keyword evidence="10 13" id="KW-0482">Metalloprotease</keyword>
<comment type="caution">
    <text evidence="17">The sequence shown here is derived from an EMBL/GenBank/DDBJ whole genome shotgun (WGS) entry which is preliminary data.</text>
</comment>
<dbReference type="PANTHER" id="PTHR10942:SF6">
    <property type="entry name" value="CILIATED LEFT-RIGHT ORGANIZER METALLOPEPTIDASE"/>
    <property type="match status" value="1"/>
</dbReference>
<evidence type="ECO:0000256" key="10">
    <source>
        <dbReference type="ARBA" id="ARBA00023049"/>
    </source>
</evidence>
<accession>A0AAW1EQG9</accession>
<protein>
    <recommendedName>
        <fullName evidence="14">Leishmanolysin-like peptidase</fullName>
        <ecNumber evidence="14">3.4.24.-</ecNumber>
    </recommendedName>
</protein>
<feature type="active site" evidence="12">
    <location>
        <position position="290"/>
    </location>
</feature>
<gene>
    <name evidence="17" type="ORF">VZT92_017200</name>
</gene>
<dbReference type="Pfam" id="PF01457">
    <property type="entry name" value="Peptidase_M8"/>
    <property type="match status" value="2"/>
</dbReference>
<evidence type="ECO:0000256" key="16">
    <source>
        <dbReference type="SAM" id="Phobius"/>
    </source>
</evidence>
<dbReference type="Gene3D" id="2.30.34.10">
    <property type="entry name" value="Leishmanolysin domain 4"/>
    <property type="match status" value="1"/>
</dbReference>
<evidence type="ECO:0000256" key="6">
    <source>
        <dbReference type="ARBA" id="ARBA00022729"/>
    </source>
</evidence>
<dbReference type="FunFam" id="3.90.132.10:FF:000002">
    <property type="entry name" value="Leishmanolysin like peptidase 2"/>
    <property type="match status" value="1"/>
</dbReference>
<keyword evidence="18" id="KW-1185">Reference proteome</keyword>
<keyword evidence="9 16" id="KW-1133">Transmembrane helix</keyword>
<dbReference type="PANTHER" id="PTHR10942">
    <property type="entry name" value="LEISHMANOLYSIN-LIKE PEPTIDASE"/>
    <property type="match status" value="1"/>
</dbReference>
<comment type="subcellular location">
    <subcellularLocation>
        <location evidence="1">Membrane</location>
        <topology evidence="1">Single-pass type I membrane protein</topology>
    </subcellularLocation>
</comment>
<dbReference type="SUPFAM" id="SSF55486">
    <property type="entry name" value="Metalloproteases ('zincins'), catalytic domain"/>
    <property type="match status" value="1"/>
</dbReference>
<evidence type="ECO:0000256" key="14">
    <source>
        <dbReference type="RuleBase" id="RU366077"/>
    </source>
</evidence>
<evidence type="ECO:0000256" key="3">
    <source>
        <dbReference type="ARBA" id="ARBA00022670"/>
    </source>
</evidence>
<dbReference type="GO" id="GO:0016020">
    <property type="term" value="C:membrane"/>
    <property type="evidence" value="ECO:0007669"/>
    <property type="project" value="UniProtKB-SubCell"/>
</dbReference>
<evidence type="ECO:0000256" key="13">
    <source>
        <dbReference type="PIRSR" id="PIRSR601577-2"/>
    </source>
</evidence>
<feature type="compositionally biased region" description="Polar residues" evidence="15">
    <location>
        <begin position="65"/>
        <end position="74"/>
    </location>
</feature>
<keyword evidence="4 16" id="KW-0812">Transmembrane</keyword>
<organism evidence="17 18">
    <name type="scientific">Zoarces viviparus</name>
    <name type="common">Viviparous eelpout</name>
    <name type="synonym">Blennius viviparus</name>
    <dbReference type="NCBI Taxonomy" id="48416"/>
    <lineage>
        <taxon>Eukaryota</taxon>
        <taxon>Metazoa</taxon>
        <taxon>Chordata</taxon>
        <taxon>Craniata</taxon>
        <taxon>Vertebrata</taxon>
        <taxon>Euteleostomi</taxon>
        <taxon>Actinopterygii</taxon>
        <taxon>Neopterygii</taxon>
        <taxon>Teleostei</taxon>
        <taxon>Neoteleostei</taxon>
        <taxon>Acanthomorphata</taxon>
        <taxon>Eupercaria</taxon>
        <taxon>Perciformes</taxon>
        <taxon>Cottioidei</taxon>
        <taxon>Zoarcales</taxon>
        <taxon>Zoarcidae</taxon>
        <taxon>Zoarcinae</taxon>
        <taxon>Zoarces</taxon>
    </lineage>
</organism>
<reference evidence="17 18" key="1">
    <citation type="journal article" date="2024" name="Genome Biol. Evol.">
        <title>Chromosome-level genome assembly of the viviparous eelpout Zoarces viviparus.</title>
        <authorList>
            <person name="Fuhrmann N."/>
            <person name="Brasseur M.V."/>
            <person name="Bakowski C.E."/>
            <person name="Podsiadlowski L."/>
            <person name="Prost S."/>
            <person name="Krehenwinkel H."/>
            <person name="Mayer C."/>
        </authorList>
    </citation>
    <scope>NUCLEOTIDE SEQUENCE [LARGE SCALE GENOMIC DNA]</scope>
    <source>
        <strain evidence="17">NO-MEL_2022_Ind0_liver</strain>
    </source>
</reference>
<dbReference type="Gene3D" id="3.10.170.20">
    <property type="match status" value="1"/>
</dbReference>
<evidence type="ECO:0000256" key="7">
    <source>
        <dbReference type="ARBA" id="ARBA00022801"/>
    </source>
</evidence>
<feature type="binding site" evidence="13">
    <location>
        <position position="372"/>
    </location>
    <ligand>
        <name>Zn(2+)</name>
        <dbReference type="ChEBI" id="CHEBI:29105"/>
        <note>catalytic</note>
    </ligand>
</feature>
<evidence type="ECO:0000256" key="8">
    <source>
        <dbReference type="ARBA" id="ARBA00022833"/>
    </source>
</evidence>
<keyword evidence="8 13" id="KW-0862">Zinc</keyword>
<evidence type="ECO:0000256" key="11">
    <source>
        <dbReference type="ARBA" id="ARBA00023136"/>
    </source>
</evidence>
<evidence type="ECO:0000256" key="9">
    <source>
        <dbReference type="ARBA" id="ARBA00022989"/>
    </source>
</evidence>
<evidence type="ECO:0000256" key="2">
    <source>
        <dbReference type="ARBA" id="ARBA00005860"/>
    </source>
</evidence>
<dbReference type="GO" id="GO:0006508">
    <property type="term" value="P:proteolysis"/>
    <property type="evidence" value="ECO:0007669"/>
    <property type="project" value="UniProtKB-KW"/>
</dbReference>